<gene>
    <name evidence="7" type="ORF">TsocGM_19505</name>
</gene>
<organism evidence="7 8">
    <name type="scientific">Tautonia sociabilis</name>
    <dbReference type="NCBI Taxonomy" id="2080755"/>
    <lineage>
        <taxon>Bacteria</taxon>
        <taxon>Pseudomonadati</taxon>
        <taxon>Planctomycetota</taxon>
        <taxon>Planctomycetia</taxon>
        <taxon>Isosphaerales</taxon>
        <taxon>Isosphaeraceae</taxon>
        <taxon>Tautonia</taxon>
    </lineage>
</organism>
<keyword evidence="5" id="KW-1133">Transmembrane helix</keyword>
<name>A0A432MFM0_9BACT</name>
<sequence length="354" mass="37947">MTVPPSRPDPTPSPTTTPEDLGAVAIGRNEGERLIRCLDSLAGKVARVVYVDSGSTDGSVEAARARGVEVVELDLSVPFTAARARNAGLDRLLELAPGLRYVQFVDGDCELADGWLDRGREALESRPELAVACGRRRERAPEASLYNRLADLEWDTPVGDADSCGGDAMMRVEALLGVGGYDPTLIAGEEPDLCLRLRAEGWKVARLDAEMTSHDLAMTRFGQWWRRLERAGHAYAEGAARHAHRPGRPWARQVASIAFWGLALPAAAIGLAWPTSGLSLSLLLGYPVIAARAARGRMRRGTPVGQSALYGASCAVSKFPQAIGLLRYAGNRLLGRRGTLIEYKGVAGVGEAAR</sequence>
<dbReference type="RefSeq" id="WP_126727138.1">
    <property type="nucleotide sequence ID" value="NZ_RYZH01000044.1"/>
</dbReference>
<dbReference type="EMBL" id="RYZH01000044">
    <property type="protein sequence ID" value="RUL84929.1"/>
    <property type="molecule type" value="Genomic_DNA"/>
</dbReference>
<reference evidence="7 8" key="2">
    <citation type="submission" date="2019-01" db="EMBL/GenBank/DDBJ databases">
        <title>Tautonia sociabilis, a novel thermotolerant planctomycete of Isosphaeraceae family, isolated from a 4000 m deep subterranean habitat.</title>
        <authorList>
            <person name="Kovaleva O.L."/>
            <person name="Elcheninov A.G."/>
            <person name="Van Heerden E."/>
            <person name="Toshchakov S.V."/>
            <person name="Novikov A."/>
            <person name="Bonch-Osmolovskaya E.A."/>
            <person name="Kublanov I.V."/>
        </authorList>
    </citation>
    <scope>NUCLEOTIDE SEQUENCE [LARGE SCALE GENOMIC DNA]</scope>
    <source>
        <strain evidence="7 8">GM2012</strain>
    </source>
</reference>
<evidence type="ECO:0000256" key="4">
    <source>
        <dbReference type="SAM" id="MobiDB-lite"/>
    </source>
</evidence>
<evidence type="ECO:0000313" key="8">
    <source>
        <dbReference type="Proteomes" id="UP000280296"/>
    </source>
</evidence>
<feature type="transmembrane region" description="Helical" evidence="5">
    <location>
        <begin position="278"/>
        <end position="294"/>
    </location>
</feature>
<feature type="compositionally biased region" description="Pro residues" evidence="4">
    <location>
        <begin position="1"/>
        <end position="15"/>
    </location>
</feature>
<feature type="region of interest" description="Disordered" evidence="4">
    <location>
        <begin position="1"/>
        <end position="20"/>
    </location>
</feature>
<accession>A0A432MFM0</accession>
<dbReference type="InterPro" id="IPR001173">
    <property type="entry name" value="Glyco_trans_2-like"/>
</dbReference>
<evidence type="ECO:0000256" key="5">
    <source>
        <dbReference type="SAM" id="Phobius"/>
    </source>
</evidence>
<comment type="caution">
    <text evidence="7">The sequence shown here is derived from an EMBL/GenBank/DDBJ whole genome shotgun (WGS) entry which is preliminary data.</text>
</comment>
<dbReference type="OrthoDB" id="9811884at2"/>
<dbReference type="Pfam" id="PF00535">
    <property type="entry name" value="Glycos_transf_2"/>
    <property type="match status" value="1"/>
</dbReference>
<keyword evidence="3 7" id="KW-0808">Transferase</keyword>
<dbReference type="SUPFAM" id="SSF53448">
    <property type="entry name" value="Nucleotide-diphospho-sugar transferases"/>
    <property type="match status" value="1"/>
</dbReference>
<evidence type="ECO:0000313" key="7">
    <source>
        <dbReference type="EMBL" id="RUL84929.1"/>
    </source>
</evidence>
<evidence type="ECO:0000256" key="1">
    <source>
        <dbReference type="ARBA" id="ARBA00006739"/>
    </source>
</evidence>
<keyword evidence="8" id="KW-1185">Reference proteome</keyword>
<comment type="similarity">
    <text evidence="1">Belongs to the glycosyltransferase 2 family.</text>
</comment>
<keyword evidence="5" id="KW-0812">Transmembrane</keyword>
<evidence type="ECO:0000256" key="2">
    <source>
        <dbReference type="ARBA" id="ARBA00022676"/>
    </source>
</evidence>
<evidence type="ECO:0000256" key="3">
    <source>
        <dbReference type="ARBA" id="ARBA00022679"/>
    </source>
</evidence>
<protein>
    <submittedName>
        <fullName evidence="7">Glycosyltransferase family 2 protein</fullName>
    </submittedName>
</protein>
<keyword evidence="5" id="KW-0472">Membrane</keyword>
<reference evidence="7 8" key="1">
    <citation type="submission" date="2018-12" db="EMBL/GenBank/DDBJ databases">
        <authorList>
            <person name="Toschakov S.V."/>
        </authorList>
    </citation>
    <scope>NUCLEOTIDE SEQUENCE [LARGE SCALE GENOMIC DNA]</scope>
    <source>
        <strain evidence="7 8">GM2012</strain>
    </source>
</reference>
<dbReference type="Gene3D" id="3.90.550.10">
    <property type="entry name" value="Spore Coat Polysaccharide Biosynthesis Protein SpsA, Chain A"/>
    <property type="match status" value="1"/>
</dbReference>
<keyword evidence="2" id="KW-0328">Glycosyltransferase</keyword>
<dbReference type="PANTHER" id="PTHR43179">
    <property type="entry name" value="RHAMNOSYLTRANSFERASE WBBL"/>
    <property type="match status" value="1"/>
</dbReference>
<evidence type="ECO:0000259" key="6">
    <source>
        <dbReference type="Pfam" id="PF00535"/>
    </source>
</evidence>
<dbReference type="AlphaFoldDB" id="A0A432MFM0"/>
<feature type="domain" description="Glycosyltransferase 2-like" evidence="6">
    <location>
        <begin position="29"/>
        <end position="139"/>
    </location>
</feature>
<dbReference type="GO" id="GO:0016757">
    <property type="term" value="F:glycosyltransferase activity"/>
    <property type="evidence" value="ECO:0007669"/>
    <property type="project" value="UniProtKB-KW"/>
</dbReference>
<dbReference type="PANTHER" id="PTHR43179:SF12">
    <property type="entry name" value="GALACTOFURANOSYLTRANSFERASE GLFT2"/>
    <property type="match status" value="1"/>
</dbReference>
<dbReference type="Proteomes" id="UP000280296">
    <property type="component" value="Unassembled WGS sequence"/>
</dbReference>
<dbReference type="InterPro" id="IPR029044">
    <property type="entry name" value="Nucleotide-diphossugar_trans"/>
</dbReference>
<proteinExistence type="inferred from homology"/>